<dbReference type="SUPFAM" id="SSF53850">
    <property type="entry name" value="Periplasmic binding protein-like II"/>
    <property type="match status" value="1"/>
</dbReference>
<keyword evidence="6 9" id="KW-0472">Membrane</keyword>
<dbReference type="GO" id="GO:0050906">
    <property type="term" value="P:detection of stimulus involved in sensory perception"/>
    <property type="evidence" value="ECO:0007669"/>
    <property type="project" value="UniProtKB-ARBA"/>
</dbReference>
<evidence type="ECO:0000313" key="12">
    <source>
        <dbReference type="EMBL" id="CAF4808628.1"/>
    </source>
</evidence>
<keyword evidence="3" id="KW-1003">Cell membrane</keyword>
<dbReference type="InterPro" id="IPR052192">
    <property type="entry name" value="Insect_Ionotropic_Sensory_Rcpt"/>
</dbReference>
<dbReference type="PANTHER" id="PTHR42643">
    <property type="entry name" value="IONOTROPIC RECEPTOR 20A-RELATED"/>
    <property type="match status" value="1"/>
</dbReference>
<evidence type="ECO:0000256" key="8">
    <source>
        <dbReference type="ARBA" id="ARBA00023180"/>
    </source>
</evidence>
<sequence length="598" mass="69073">MHFMANITYWISLTDLSVIISIFKFKNVGNVILLHCFELQHFHQAQKMFIENNMRVAVSHINDISAHNWLYQYSRLGVIVDTSCNLWETSFSAFHEPFQSPLSWILKSDDISKTKDILSQYPIEFTSDVNVLCNRSGYYKIYDLYNKRYNRKDNFILSEIGYWYGNLFLLTKRNKQLTGVRLQITVVYPDPIRNITFNHFLNLHKKSQIDSLHKLKFFTLIMYLRDMYNFTYNLQRTASWGYLRNGSFDGLVGALQRKESDIGGTSVFFRKDRCEVIDYVAETWGSRICFIFRHPKHPGGSFAIYARPLVNAVWYSTVGLLLFIGAFLYSLLKVNTFLRLGGSEDTTPSLTALFVFSALGQQGMSIHRGSTAVKITIFITFMFTLTLYQYYNAMLVSTLLREPPKTIRTLTELLNSNLKIGVEDVVYNRDYLKRTTDPVAKALYREKVVTARENNFYPPIKGMELVKSGGFAFHVDTIIAYPIMRWSFTESEICEVQEVYMIPPQKMGAILQKRSPYKEHVRLGIRKMLETGVMSRLKAIWDEAKPPCVRTPGTRSFSVNIQEFSTALILLGIGNILALTVLVIENIVFIVSKNNKYI</sequence>
<dbReference type="AlphaFoldDB" id="A0A821PNJ4"/>
<evidence type="ECO:0000256" key="4">
    <source>
        <dbReference type="ARBA" id="ARBA00022692"/>
    </source>
</evidence>
<protein>
    <submittedName>
        <fullName evidence="12">Uncharacterized protein</fullName>
    </submittedName>
</protein>
<evidence type="ECO:0000256" key="9">
    <source>
        <dbReference type="SAM" id="Phobius"/>
    </source>
</evidence>
<dbReference type="PANTHER" id="PTHR42643:SF33">
    <property type="entry name" value="GLUTAMATE RECEPTOR 2-LIKE PROTEIN"/>
    <property type="match status" value="1"/>
</dbReference>
<dbReference type="EMBL" id="CAJOBZ010000006">
    <property type="protein sequence ID" value="CAF4808628.1"/>
    <property type="molecule type" value="Genomic_DNA"/>
</dbReference>
<comment type="subcellular location">
    <subcellularLocation>
        <location evidence="1">Cell membrane</location>
        <topology evidence="1">Multi-pass membrane protein</topology>
    </subcellularLocation>
</comment>
<evidence type="ECO:0000259" key="10">
    <source>
        <dbReference type="Pfam" id="PF00060"/>
    </source>
</evidence>
<keyword evidence="4 9" id="KW-0812">Transmembrane</keyword>
<evidence type="ECO:0000256" key="3">
    <source>
        <dbReference type="ARBA" id="ARBA00022475"/>
    </source>
</evidence>
<keyword evidence="13" id="KW-1185">Reference proteome</keyword>
<feature type="domain" description="Ionotropic receptor 75a N-terminal" evidence="11">
    <location>
        <begin position="15"/>
        <end position="163"/>
    </location>
</feature>
<name>A0A821PNJ4_9NEOP</name>
<organism evidence="12 13">
    <name type="scientific">Pieris macdunnoughi</name>
    <dbReference type="NCBI Taxonomy" id="345717"/>
    <lineage>
        <taxon>Eukaryota</taxon>
        <taxon>Metazoa</taxon>
        <taxon>Ecdysozoa</taxon>
        <taxon>Arthropoda</taxon>
        <taxon>Hexapoda</taxon>
        <taxon>Insecta</taxon>
        <taxon>Pterygota</taxon>
        <taxon>Neoptera</taxon>
        <taxon>Endopterygota</taxon>
        <taxon>Lepidoptera</taxon>
        <taxon>Glossata</taxon>
        <taxon>Ditrysia</taxon>
        <taxon>Papilionoidea</taxon>
        <taxon>Pieridae</taxon>
        <taxon>Pierinae</taxon>
        <taxon>Pieris</taxon>
    </lineage>
</organism>
<comment type="caution">
    <text evidence="12">The sequence shown here is derived from an EMBL/GenBank/DDBJ whole genome shotgun (WGS) entry which is preliminary data.</text>
</comment>
<keyword evidence="5 9" id="KW-1133">Transmembrane helix</keyword>
<feature type="transmembrane region" description="Helical" evidence="9">
    <location>
        <begin position="567"/>
        <end position="591"/>
    </location>
</feature>
<dbReference type="Proteomes" id="UP000663880">
    <property type="component" value="Unassembled WGS sequence"/>
</dbReference>
<feature type="domain" description="Ionotropic glutamate receptor C-terminal" evidence="10">
    <location>
        <begin position="312"/>
        <end position="574"/>
    </location>
</feature>
<evidence type="ECO:0000259" key="11">
    <source>
        <dbReference type="Pfam" id="PF24576"/>
    </source>
</evidence>
<keyword evidence="7" id="KW-0675">Receptor</keyword>
<dbReference type="InterPro" id="IPR001320">
    <property type="entry name" value="Iontro_rcpt_C"/>
</dbReference>
<dbReference type="Gene3D" id="3.40.190.10">
    <property type="entry name" value="Periplasmic binding protein-like II"/>
    <property type="match status" value="1"/>
</dbReference>
<keyword evidence="8" id="KW-0325">Glycoprotein</keyword>
<comment type="similarity">
    <text evidence="2">Belongs to the glutamate-gated ion channel (TC 1.A.10.1) family.</text>
</comment>
<dbReference type="GO" id="GO:0015276">
    <property type="term" value="F:ligand-gated monoatomic ion channel activity"/>
    <property type="evidence" value="ECO:0007669"/>
    <property type="project" value="InterPro"/>
</dbReference>
<dbReference type="InterPro" id="IPR057074">
    <property type="entry name" value="IR75A_N"/>
</dbReference>
<dbReference type="Pfam" id="PF00060">
    <property type="entry name" value="Lig_chan"/>
    <property type="match status" value="1"/>
</dbReference>
<dbReference type="OrthoDB" id="6424337at2759"/>
<proteinExistence type="inferred from homology"/>
<feature type="transmembrane region" description="Helical" evidence="9">
    <location>
        <begin position="372"/>
        <end position="391"/>
    </location>
</feature>
<evidence type="ECO:0000256" key="1">
    <source>
        <dbReference type="ARBA" id="ARBA00004651"/>
    </source>
</evidence>
<gene>
    <name evidence="12" type="ORF">PMACD_LOCUS3901</name>
</gene>
<reference evidence="12" key="1">
    <citation type="submission" date="2021-02" db="EMBL/GenBank/DDBJ databases">
        <authorList>
            <person name="Steward A R."/>
        </authorList>
    </citation>
    <scope>NUCLEOTIDE SEQUENCE</scope>
</reference>
<evidence type="ECO:0000256" key="2">
    <source>
        <dbReference type="ARBA" id="ARBA00008685"/>
    </source>
</evidence>
<evidence type="ECO:0000256" key="5">
    <source>
        <dbReference type="ARBA" id="ARBA00022989"/>
    </source>
</evidence>
<accession>A0A821PNJ4</accession>
<feature type="transmembrane region" description="Helical" evidence="9">
    <location>
        <begin position="312"/>
        <end position="332"/>
    </location>
</feature>
<evidence type="ECO:0000256" key="6">
    <source>
        <dbReference type="ARBA" id="ARBA00023136"/>
    </source>
</evidence>
<dbReference type="GO" id="GO:0005886">
    <property type="term" value="C:plasma membrane"/>
    <property type="evidence" value="ECO:0007669"/>
    <property type="project" value="UniProtKB-SubCell"/>
</dbReference>
<dbReference type="Gene3D" id="1.10.287.70">
    <property type="match status" value="1"/>
</dbReference>
<evidence type="ECO:0000256" key="7">
    <source>
        <dbReference type="ARBA" id="ARBA00023170"/>
    </source>
</evidence>
<dbReference type="Pfam" id="PF24576">
    <property type="entry name" value="IR75A_N"/>
    <property type="match status" value="1"/>
</dbReference>
<evidence type="ECO:0000313" key="13">
    <source>
        <dbReference type="Proteomes" id="UP000663880"/>
    </source>
</evidence>